<dbReference type="GO" id="GO:0005886">
    <property type="term" value="C:plasma membrane"/>
    <property type="evidence" value="ECO:0007669"/>
    <property type="project" value="TreeGrafter"/>
</dbReference>
<reference evidence="3" key="1">
    <citation type="submission" date="2020-09" db="EMBL/GenBank/DDBJ databases">
        <authorList>
            <person name="Kikuchi T."/>
        </authorList>
    </citation>
    <scope>NUCLEOTIDE SEQUENCE</scope>
    <source>
        <strain evidence="3">SH1</strain>
    </source>
</reference>
<dbReference type="AlphaFoldDB" id="A0A811KM16"/>
<feature type="chain" id="PRO_5035594958" description="Peptidase M13 C-terminal domain-containing protein" evidence="1">
    <location>
        <begin position="24"/>
        <end position="927"/>
    </location>
</feature>
<protein>
    <recommendedName>
        <fullName evidence="2">Peptidase M13 C-terminal domain-containing protein</fullName>
    </recommendedName>
</protein>
<evidence type="ECO:0000256" key="1">
    <source>
        <dbReference type="SAM" id="SignalP"/>
    </source>
</evidence>
<evidence type="ECO:0000259" key="2">
    <source>
        <dbReference type="Pfam" id="PF01431"/>
    </source>
</evidence>
<dbReference type="EMBL" id="CAJFDH010000003">
    <property type="protein sequence ID" value="CAD5216380.1"/>
    <property type="molecule type" value="Genomic_DNA"/>
</dbReference>
<feature type="signal peptide" evidence="1">
    <location>
        <begin position="1"/>
        <end position="23"/>
    </location>
</feature>
<dbReference type="Pfam" id="PF01431">
    <property type="entry name" value="Peptidase_M13"/>
    <property type="match status" value="1"/>
</dbReference>
<dbReference type="InterPro" id="IPR018497">
    <property type="entry name" value="Peptidase_M13_C"/>
</dbReference>
<organism evidence="3 4">
    <name type="scientific">Bursaphelenchus okinawaensis</name>
    <dbReference type="NCBI Taxonomy" id="465554"/>
    <lineage>
        <taxon>Eukaryota</taxon>
        <taxon>Metazoa</taxon>
        <taxon>Ecdysozoa</taxon>
        <taxon>Nematoda</taxon>
        <taxon>Chromadorea</taxon>
        <taxon>Rhabditida</taxon>
        <taxon>Tylenchina</taxon>
        <taxon>Tylenchomorpha</taxon>
        <taxon>Aphelenchoidea</taxon>
        <taxon>Aphelenchoididae</taxon>
        <taxon>Bursaphelenchus</taxon>
    </lineage>
</organism>
<accession>A0A811KM16</accession>
<dbReference type="InterPro" id="IPR000718">
    <property type="entry name" value="Peptidase_M13"/>
</dbReference>
<dbReference type="OrthoDB" id="10348172at2759"/>
<dbReference type="GO" id="GO:0016485">
    <property type="term" value="P:protein processing"/>
    <property type="evidence" value="ECO:0007669"/>
    <property type="project" value="TreeGrafter"/>
</dbReference>
<dbReference type="PANTHER" id="PTHR11733:SF237">
    <property type="entry name" value="NEPRILYSIN-LIKE 4"/>
    <property type="match status" value="1"/>
</dbReference>
<dbReference type="Gene3D" id="3.40.390.10">
    <property type="entry name" value="Collagenase (Catalytic Domain)"/>
    <property type="match status" value="1"/>
</dbReference>
<keyword evidence="1" id="KW-0732">Signal</keyword>
<name>A0A811KM16_9BILA</name>
<dbReference type="PROSITE" id="PS51885">
    <property type="entry name" value="NEPRILYSIN"/>
    <property type="match status" value="1"/>
</dbReference>
<gene>
    <name evidence="3" type="ORF">BOKJ2_LOCUS6564</name>
</gene>
<dbReference type="Proteomes" id="UP000783686">
    <property type="component" value="Unassembled WGS sequence"/>
</dbReference>
<evidence type="ECO:0000313" key="4">
    <source>
        <dbReference type="Proteomes" id="UP000614601"/>
    </source>
</evidence>
<comment type="caution">
    <text evidence="3">The sequence shown here is derived from an EMBL/GenBank/DDBJ whole genome shotgun (WGS) entry which is preliminary data.</text>
</comment>
<keyword evidence="4" id="KW-1185">Reference proteome</keyword>
<proteinExistence type="predicted"/>
<feature type="domain" description="Peptidase M13 C-terminal" evidence="2">
    <location>
        <begin position="719"/>
        <end position="906"/>
    </location>
</feature>
<dbReference type="PANTHER" id="PTHR11733">
    <property type="entry name" value="ZINC METALLOPROTEASE FAMILY M13 NEPRILYSIN-RELATED"/>
    <property type="match status" value="1"/>
</dbReference>
<dbReference type="InterPro" id="IPR024079">
    <property type="entry name" value="MetalloPept_cat_dom_sf"/>
</dbReference>
<evidence type="ECO:0000313" key="3">
    <source>
        <dbReference type="EMBL" id="CAD5216380.1"/>
    </source>
</evidence>
<sequence>MTKLNGNFWIGAATLITFAGIGAERLQSPDLCSNFSGYAGCSSVDPKYIVTKNVIEGAEEGPLLHLKEIIDLCKNTKRPSRKDFHQPYIEEYNFIVKSYLKQQKFPEAFAVTAAFLTLNFNFNFFIQHSSDFRKRSIWREVLIAERNYTAIFDNANEVKKTVRGLQMSDGLVEQVLKFEHHLCKDKEEHWDLISFADNHYFNAYLEYAANNNIFDSSLLNETFVYYAPRDHPEVFAKTSPEVIQAYLKAVVYKIIGQKYEELVGFDCNEAVQHSWPRTVSKLLEQELLPVDEARENLDERIENVFYDLKFSVVELLHELDLKDPELNQKLLSVIPDLCIEFKTPKTLDKLSEVVETLNAQKPDNKWGVVKALAAYKINADLSGTEKKLSCYPLRLSANILTHFKWTDDLDDPTFYATVGYEIAKLLWNCIGKASKRSDFDKYAEKQAECIQKEYITDKFLATERSYEYLALITSFSAFQHRQTYSHKPTIFSSEAKKFFLSFQKERKCSERGTPIHVREFYGFINQFECSSKPHCSMWQLAKFEVFVEPEHWSIKLNPPLIDQNENAIPTGNYIEERLDVTNRPCLDFFKYTSAGMPLSLFNRNLATVHENAIDYIKNMEDETKQKLIEKVTVYTDLIFDSFMEHLFSMNTEESLKQRNLKKLEEFRRLIDWKKVVDYVVKHGVKGRKVDNTKVTFTHKKPSMDLIEALLIGINLEQENSPPALWFGRFGNKIGKEIGRAFDLFGSHIFDLKKDYNISELSSNELSENITESAKCLNTLYKLGVDTLQCNNNEKCLQNLWKINEIITDIQAIQSSYRAHRIYIMRYGPGKRPPGELVSKMTTEQLFFVTTGQFLSSQNQNPRGLFHAEPKIRTDVRVKAALSNFPLFAMAFNCPIGTEYRSEKHLECNVFSSAIEAKNRYPFDALDF</sequence>
<dbReference type="SUPFAM" id="SSF55486">
    <property type="entry name" value="Metalloproteases ('zincins'), catalytic domain"/>
    <property type="match status" value="2"/>
</dbReference>
<dbReference type="Proteomes" id="UP000614601">
    <property type="component" value="Unassembled WGS sequence"/>
</dbReference>
<dbReference type="EMBL" id="CAJFCW020000003">
    <property type="protein sequence ID" value="CAG9105838.1"/>
    <property type="molecule type" value="Genomic_DNA"/>
</dbReference>
<dbReference type="GO" id="GO:0004222">
    <property type="term" value="F:metalloendopeptidase activity"/>
    <property type="evidence" value="ECO:0007669"/>
    <property type="project" value="InterPro"/>
</dbReference>